<dbReference type="AlphaFoldDB" id="A0A517NWS1"/>
<dbReference type="OrthoDB" id="219370at2"/>
<evidence type="ECO:0000313" key="2">
    <source>
        <dbReference type="Proteomes" id="UP000319817"/>
    </source>
</evidence>
<dbReference type="Proteomes" id="UP000319817">
    <property type="component" value="Chromosome"/>
</dbReference>
<dbReference type="RefSeq" id="WP_145419392.1">
    <property type="nucleotide sequence ID" value="NZ_CP036526.1"/>
</dbReference>
<reference evidence="1 2" key="1">
    <citation type="submission" date="2019-02" db="EMBL/GenBank/DDBJ databases">
        <title>Deep-cultivation of Planctomycetes and their phenomic and genomic characterization uncovers novel biology.</title>
        <authorList>
            <person name="Wiegand S."/>
            <person name="Jogler M."/>
            <person name="Boedeker C."/>
            <person name="Pinto D."/>
            <person name="Vollmers J."/>
            <person name="Rivas-Marin E."/>
            <person name="Kohn T."/>
            <person name="Peeters S.H."/>
            <person name="Heuer A."/>
            <person name="Rast P."/>
            <person name="Oberbeckmann S."/>
            <person name="Bunk B."/>
            <person name="Jeske O."/>
            <person name="Meyerdierks A."/>
            <person name="Storesund J.E."/>
            <person name="Kallscheuer N."/>
            <person name="Luecker S."/>
            <person name="Lage O.M."/>
            <person name="Pohl T."/>
            <person name="Merkel B.J."/>
            <person name="Hornburger P."/>
            <person name="Mueller R.-W."/>
            <person name="Bruemmer F."/>
            <person name="Labrenz M."/>
            <person name="Spormann A.M."/>
            <person name="Op den Camp H."/>
            <person name="Overmann J."/>
            <person name="Amann R."/>
            <person name="Jetten M.S.M."/>
            <person name="Mascher T."/>
            <person name="Medema M.H."/>
            <person name="Devos D.P."/>
            <person name="Kaster A.-K."/>
            <person name="Ovreas L."/>
            <person name="Rohde M."/>
            <person name="Galperin M.Y."/>
            <person name="Jogler C."/>
        </authorList>
    </citation>
    <scope>NUCLEOTIDE SEQUENCE [LARGE SCALE GENOMIC DNA]</scope>
    <source>
        <strain evidence="1 2">K23_9</strain>
    </source>
</reference>
<evidence type="ECO:0000313" key="1">
    <source>
        <dbReference type="EMBL" id="QDT11582.1"/>
    </source>
</evidence>
<gene>
    <name evidence="1" type="ORF">K239x_35820</name>
</gene>
<dbReference type="Gene3D" id="2.60.40.1120">
    <property type="entry name" value="Carboxypeptidase-like, regulatory domain"/>
    <property type="match status" value="2"/>
</dbReference>
<dbReference type="Pfam" id="PF13620">
    <property type="entry name" value="CarboxypepD_reg"/>
    <property type="match status" value="1"/>
</dbReference>
<accession>A0A517NWS1</accession>
<name>A0A517NWS1_9BACT</name>
<proteinExistence type="predicted"/>
<dbReference type="InterPro" id="IPR008969">
    <property type="entry name" value="CarboxyPept-like_regulatory"/>
</dbReference>
<protein>
    <submittedName>
        <fullName evidence="1">Bacterial Ig-like domain (Group 1)</fullName>
    </submittedName>
</protein>
<sequence>MSVLRLFFATTLLSIGFNGIPHSGLGQEKKPERAITRIPLSGTLTDENGDPVVDAKITIRGEESYQRAITDPNGRYEFVEIDKPGEFRISIESTGHVGVTDYASMPKVMLMANKAITKDFVLKRAGQLHVTVKDTDGKPIKGVRLYCRSVVDARRIRVNKSTNAAGVATVSGLEPLQTNYIIGAMGKSHSIEQALVKVTDPDEVAKLEIILHSGRTIKGKLLCSDGKPAAGWALRALPSWWKFNSYPRGVPIAEDGSFELIHITNQPYNLSVSIPKGGTISMSRNIMADANLTDIQQPLQLTVDHPSPSSMNYLKGKIRWIGKPLERGIRLSGYSAQTQHHIHESIDSKTTEFKVGPVPPGVYRIRPENPELEVMNLRKIKNLDDLDSVKIPNDEPLQIVLRVRGKPHVQGIVTDAETKKPIKTFQYRITKLRTLEGPNYVQDDDWKVGSSDAGDFQSEVVGPGIYTVSVVADGYAVAKSEQVDTIKEIDRELKIELQRGIAFKGMVVDEAGEPIENAIVRALSLASGAMPRVASRFVTDMHAQHTKAGKFSFDNLLDTETFRVDHPDYAFREISGVQIVKDAPESKITLSKGATVYGRVYDQNGDPQIGETLHFQDASGYGGGDREAGRFGIATTDRNGEYKIQHLPATTIYVSRAEEWSAMGVVRHVIITEANKEHRLDFGGKANLSGRLIANDEPQENVKLQLGGPDSTFGGMKMFARTGDDGHFTFHGAPPGDWYLYREIVGSRGDWSLLDRVAVPANGSVELGDRSIRIARMTILPKLETGEIPDELVLRLQQYNEELFFGRDAAKFIPRATQDAPFAFDMVSSGTYDLICYGLGDFGMRQKIVISDDEIDQPIALEIPAATASLTTTAKGSNGESLRTTMSLRSQDGRIHAMLSPNTVDVKNPYPTLQLPPGKYTVTNGPSFNRRESAIADVELVAGEEQQLEISFGKLKQSTLRRATVRVCDKQGVLIPCRIEVLGAGSEDVLVRTRLPTMTLSGPAGDYRIRIKLSGFEPIEVPLRLKSLVLQKSNDNKIELKLKRIDQQIGD</sequence>
<dbReference type="SUPFAM" id="SSF117074">
    <property type="entry name" value="Hypothetical protein PA1324"/>
    <property type="match status" value="1"/>
</dbReference>
<keyword evidence="2" id="KW-1185">Reference proteome</keyword>
<organism evidence="1 2">
    <name type="scientific">Stieleria marina</name>
    <dbReference type="NCBI Taxonomy" id="1930275"/>
    <lineage>
        <taxon>Bacteria</taxon>
        <taxon>Pseudomonadati</taxon>
        <taxon>Planctomycetota</taxon>
        <taxon>Planctomycetia</taxon>
        <taxon>Pirellulales</taxon>
        <taxon>Pirellulaceae</taxon>
        <taxon>Stieleria</taxon>
    </lineage>
</organism>
<dbReference type="EMBL" id="CP036526">
    <property type="protein sequence ID" value="QDT11582.1"/>
    <property type="molecule type" value="Genomic_DNA"/>
</dbReference>
<dbReference type="SUPFAM" id="SSF49464">
    <property type="entry name" value="Carboxypeptidase regulatory domain-like"/>
    <property type="match status" value="2"/>
</dbReference>